<keyword evidence="2" id="KW-1185">Reference proteome</keyword>
<accession>A0A1K1PR49</accession>
<dbReference type="STRING" id="76595.SAMN05660313_02133"/>
<dbReference type="AlphaFoldDB" id="A0A1K1PR49"/>
<dbReference type="OrthoDB" id="3468002at2"/>
<reference evidence="2" key="1">
    <citation type="submission" date="2016-11" db="EMBL/GenBank/DDBJ databases">
        <authorList>
            <person name="Varghese N."/>
            <person name="Submissions S."/>
        </authorList>
    </citation>
    <scope>NUCLEOTIDE SEQUENCE [LARGE SCALE GENOMIC DNA]</scope>
    <source>
        <strain evidence="2">DSM 24786</strain>
    </source>
</reference>
<protein>
    <submittedName>
        <fullName evidence="1">Uncharacterized protein</fullName>
    </submittedName>
</protein>
<evidence type="ECO:0000313" key="1">
    <source>
        <dbReference type="EMBL" id="SFW49931.1"/>
    </source>
</evidence>
<organism evidence="1 2">
    <name type="scientific">Cellulophaga fucicola</name>
    <dbReference type="NCBI Taxonomy" id="76595"/>
    <lineage>
        <taxon>Bacteria</taxon>
        <taxon>Pseudomonadati</taxon>
        <taxon>Bacteroidota</taxon>
        <taxon>Flavobacteriia</taxon>
        <taxon>Flavobacteriales</taxon>
        <taxon>Flavobacteriaceae</taxon>
        <taxon>Cellulophaga</taxon>
    </lineage>
</organism>
<dbReference type="EMBL" id="FPIY01000002">
    <property type="protein sequence ID" value="SFW49931.1"/>
    <property type="molecule type" value="Genomic_DNA"/>
</dbReference>
<name>A0A1K1PR49_9FLAO</name>
<dbReference type="Proteomes" id="UP000183257">
    <property type="component" value="Unassembled WGS sequence"/>
</dbReference>
<proteinExistence type="predicted"/>
<sequence>MSDNHTSIVSEKTNINNTKELGEKVLQFLIERKIIEEKLTDCTLGVLGYKPGSNFLSVLEKQNGDFLNLGVNGLEVITKRTVFHSNGENLEGIYCPNCKQNQIEKNWSNALDSWYNKSNSDLIKCSNCSYENSITKFIFEPNWAFGDFGLVFWNWGKFKNQFFTDLEKVIGTEIKVIYGKV</sequence>
<gene>
    <name evidence="1" type="ORF">SAMN05660313_02133</name>
</gene>
<dbReference type="RefSeq" id="WP_072303741.1">
    <property type="nucleotide sequence ID" value="NZ_FPIY01000002.1"/>
</dbReference>
<evidence type="ECO:0000313" key="2">
    <source>
        <dbReference type="Proteomes" id="UP000183257"/>
    </source>
</evidence>